<feature type="transmembrane region" description="Helical" evidence="9">
    <location>
        <begin position="461"/>
        <end position="481"/>
    </location>
</feature>
<dbReference type="PROSITE" id="PS50850">
    <property type="entry name" value="MFS"/>
    <property type="match status" value="1"/>
</dbReference>
<dbReference type="AlphaFoldDB" id="A0AAD2HC79"/>
<dbReference type="InterPro" id="IPR005829">
    <property type="entry name" value="Sugar_transporter_CS"/>
</dbReference>
<evidence type="ECO:0000256" key="9">
    <source>
        <dbReference type="SAM" id="Phobius"/>
    </source>
</evidence>
<feature type="transmembrane region" description="Helical" evidence="9">
    <location>
        <begin position="360"/>
        <end position="382"/>
    </location>
</feature>
<dbReference type="GO" id="GO:0016020">
    <property type="term" value="C:membrane"/>
    <property type="evidence" value="ECO:0007669"/>
    <property type="project" value="UniProtKB-SubCell"/>
</dbReference>
<evidence type="ECO:0000256" key="2">
    <source>
        <dbReference type="ARBA" id="ARBA00010992"/>
    </source>
</evidence>
<evidence type="ECO:0000256" key="5">
    <source>
        <dbReference type="ARBA" id="ARBA00022989"/>
    </source>
</evidence>
<comment type="caution">
    <text evidence="11">The sequence shown here is derived from an EMBL/GenBank/DDBJ whole genome shotgun (WGS) entry which is preliminary data.</text>
</comment>
<feature type="transmembrane region" description="Helical" evidence="9">
    <location>
        <begin position="171"/>
        <end position="196"/>
    </location>
</feature>
<dbReference type="EMBL" id="CAVNYO010000188">
    <property type="protein sequence ID" value="CAK5272932.1"/>
    <property type="molecule type" value="Genomic_DNA"/>
</dbReference>
<evidence type="ECO:0000259" key="10">
    <source>
        <dbReference type="PROSITE" id="PS50850"/>
    </source>
</evidence>
<evidence type="ECO:0000256" key="1">
    <source>
        <dbReference type="ARBA" id="ARBA00004141"/>
    </source>
</evidence>
<feature type="transmembrane region" description="Helical" evidence="9">
    <location>
        <begin position="394"/>
        <end position="419"/>
    </location>
</feature>
<evidence type="ECO:0000256" key="3">
    <source>
        <dbReference type="ARBA" id="ARBA00022448"/>
    </source>
</evidence>
<evidence type="ECO:0000256" key="4">
    <source>
        <dbReference type="ARBA" id="ARBA00022692"/>
    </source>
</evidence>
<accession>A0AAD2HC79</accession>
<comment type="catalytic activity">
    <reaction evidence="7">
        <text>myo-inositol(out) + H(+)(out) = myo-inositol(in) + H(+)(in)</text>
        <dbReference type="Rhea" id="RHEA:60364"/>
        <dbReference type="ChEBI" id="CHEBI:15378"/>
        <dbReference type="ChEBI" id="CHEBI:17268"/>
    </reaction>
</comment>
<dbReference type="NCBIfam" id="TIGR00879">
    <property type="entry name" value="SP"/>
    <property type="match status" value="1"/>
</dbReference>
<name>A0AAD2HC79_9AGAR</name>
<proteinExistence type="inferred from homology"/>
<feature type="transmembrane region" description="Helical" evidence="9">
    <location>
        <begin position="114"/>
        <end position="132"/>
    </location>
</feature>
<sequence length="566" mass="61325">MATQILQVVKPKSYRTRYPRKLAGKPLLYIASGLASLGDALLGYSQGITAGFQVQPTFIYRIYGETVTHSQISTGTTHVDPRLPAIIICSLCSAAVVSSLLSPYASDFLGRRQAMQIGAVLYLISSCVQMIAPDFTTLVVGRAIQGLAAGMISTTSAVYQVEISPAGSRGMLTGLEALCMNAGYAAASWVAYAFFVDSKADHAWRGPFAVQAVVSLVLLVGSFFLPESPRWLLQKGFLTEGLWTLADLHAGGDVTDEGVNRTYHAIVATLKLDDAARGSRLGAWRDFKNYPRRTRITITSRMFAQSNGINAILHFLPEHLAHAGYPIRRSLFYAGVCSLFYSLGPLPAILFVDKVGRRRFLIAGSMALACSLVILGCLQLYIRRWPALHDLSGARGVVFGVSLYLFFFGATWGPVPWLISAELFPLRMRAKGMAISTASDWAFEGVVGIATPPLLIKFGGIYYFVLAGACVFSGFVVWWIYVETCGSPLEVIGGMFGDALPSQNQIDQEDPVLHVQRTRLRLRSVLSMPEIATRSTAVASHTGTSQITLAVVQEDGIGGKDAEKNV</sequence>
<organism evidence="11 12">
    <name type="scientific">Mycena citricolor</name>
    <dbReference type="NCBI Taxonomy" id="2018698"/>
    <lineage>
        <taxon>Eukaryota</taxon>
        <taxon>Fungi</taxon>
        <taxon>Dikarya</taxon>
        <taxon>Basidiomycota</taxon>
        <taxon>Agaricomycotina</taxon>
        <taxon>Agaricomycetes</taxon>
        <taxon>Agaricomycetidae</taxon>
        <taxon>Agaricales</taxon>
        <taxon>Marasmiineae</taxon>
        <taxon>Mycenaceae</taxon>
        <taxon>Mycena</taxon>
    </lineage>
</organism>
<evidence type="ECO:0000256" key="8">
    <source>
        <dbReference type="RuleBase" id="RU003346"/>
    </source>
</evidence>
<dbReference type="Gene3D" id="1.20.1250.20">
    <property type="entry name" value="MFS general substrate transporter like domains"/>
    <property type="match status" value="1"/>
</dbReference>
<dbReference type="InterPro" id="IPR020846">
    <property type="entry name" value="MFS_dom"/>
</dbReference>
<dbReference type="InterPro" id="IPR005828">
    <property type="entry name" value="MFS_sugar_transport-like"/>
</dbReference>
<dbReference type="PROSITE" id="PS00217">
    <property type="entry name" value="SUGAR_TRANSPORT_2"/>
    <property type="match status" value="1"/>
</dbReference>
<comment type="subcellular location">
    <subcellularLocation>
        <location evidence="1">Membrane</location>
        <topology evidence="1">Multi-pass membrane protein</topology>
    </subcellularLocation>
</comment>
<feature type="transmembrane region" description="Helical" evidence="9">
    <location>
        <begin position="27"/>
        <end position="44"/>
    </location>
</feature>
<dbReference type="Proteomes" id="UP001295794">
    <property type="component" value="Unassembled WGS sequence"/>
</dbReference>
<keyword evidence="3 8" id="KW-0813">Transport</keyword>
<evidence type="ECO:0000256" key="6">
    <source>
        <dbReference type="ARBA" id="ARBA00023136"/>
    </source>
</evidence>
<comment type="similarity">
    <text evidence="2 8">Belongs to the major facilitator superfamily. Sugar transporter (TC 2.A.1.1) family.</text>
</comment>
<dbReference type="PANTHER" id="PTHR48022">
    <property type="entry name" value="PLASTIDIC GLUCOSE TRANSPORTER 4"/>
    <property type="match status" value="1"/>
</dbReference>
<evidence type="ECO:0000256" key="7">
    <source>
        <dbReference type="ARBA" id="ARBA00049119"/>
    </source>
</evidence>
<dbReference type="InterPro" id="IPR036259">
    <property type="entry name" value="MFS_trans_sf"/>
</dbReference>
<reference evidence="11" key="1">
    <citation type="submission" date="2023-11" db="EMBL/GenBank/DDBJ databases">
        <authorList>
            <person name="De Vega J J."/>
            <person name="De Vega J J."/>
        </authorList>
    </citation>
    <scope>NUCLEOTIDE SEQUENCE</scope>
</reference>
<dbReference type="GO" id="GO:0005351">
    <property type="term" value="F:carbohydrate:proton symporter activity"/>
    <property type="evidence" value="ECO:0007669"/>
    <property type="project" value="TreeGrafter"/>
</dbReference>
<keyword evidence="4 9" id="KW-0812">Transmembrane</keyword>
<gene>
    <name evidence="11" type="ORF">MYCIT1_LOCUS18931</name>
</gene>
<evidence type="ECO:0000313" key="12">
    <source>
        <dbReference type="Proteomes" id="UP001295794"/>
    </source>
</evidence>
<feature type="domain" description="Major facilitator superfamily (MFS) profile" evidence="10">
    <location>
        <begin position="31"/>
        <end position="485"/>
    </location>
</feature>
<dbReference type="Pfam" id="PF00083">
    <property type="entry name" value="Sugar_tr"/>
    <property type="match status" value="1"/>
</dbReference>
<keyword evidence="6 9" id="KW-0472">Membrane</keyword>
<dbReference type="SUPFAM" id="SSF103473">
    <property type="entry name" value="MFS general substrate transporter"/>
    <property type="match status" value="1"/>
</dbReference>
<evidence type="ECO:0000313" key="11">
    <source>
        <dbReference type="EMBL" id="CAK5272932.1"/>
    </source>
</evidence>
<dbReference type="InterPro" id="IPR003663">
    <property type="entry name" value="Sugar/inositol_transpt"/>
</dbReference>
<dbReference type="InterPro" id="IPR050360">
    <property type="entry name" value="MFS_Sugar_Transporters"/>
</dbReference>
<feature type="transmembrane region" description="Helical" evidence="9">
    <location>
        <begin position="331"/>
        <end position="353"/>
    </location>
</feature>
<protein>
    <recommendedName>
        <fullName evidence="10">Major facilitator superfamily (MFS) profile domain-containing protein</fullName>
    </recommendedName>
</protein>
<keyword evidence="5 9" id="KW-1133">Transmembrane helix</keyword>
<dbReference type="PANTHER" id="PTHR48022:SF74">
    <property type="entry name" value="SUGAR TRANSPORTER, PUTATIVE (AFU_ORTHOLOGUE AFUA_8G02010)-RELATED"/>
    <property type="match status" value="1"/>
</dbReference>
<dbReference type="PROSITE" id="PS00216">
    <property type="entry name" value="SUGAR_TRANSPORT_1"/>
    <property type="match status" value="1"/>
</dbReference>
<feature type="transmembrane region" description="Helical" evidence="9">
    <location>
        <begin position="208"/>
        <end position="225"/>
    </location>
</feature>
<feature type="transmembrane region" description="Helical" evidence="9">
    <location>
        <begin position="83"/>
        <end position="102"/>
    </location>
</feature>
<keyword evidence="12" id="KW-1185">Reference proteome</keyword>
<dbReference type="PRINTS" id="PR00171">
    <property type="entry name" value="SUGRTRNSPORT"/>
</dbReference>